<keyword evidence="2" id="KW-1185">Reference proteome</keyword>
<protein>
    <submittedName>
        <fullName evidence="1">Uncharacterized protein</fullName>
    </submittedName>
</protein>
<gene>
    <name evidence="1" type="ORF">L3Q82_001625</name>
</gene>
<organism evidence="1 2">
    <name type="scientific">Scortum barcoo</name>
    <name type="common">barcoo grunter</name>
    <dbReference type="NCBI Taxonomy" id="214431"/>
    <lineage>
        <taxon>Eukaryota</taxon>
        <taxon>Metazoa</taxon>
        <taxon>Chordata</taxon>
        <taxon>Craniata</taxon>
        <taxon>Vertebrata</taxon>
        <taxon>Euteleostomi</taxon>
        <taxon>Actinopterygii</taxon>
        <taxon>Neopterygii</taxon>
        <taxon>Teleostei</taxon>
        <taxon>Neoteleostei</taxon>
        <taxon>Acanthomorphata</taxon>
        <taxon>Eupercaria</taxon>
        <taxon>Centrarchiformes</taxon>
        <taxon>Terapontoidei</taxon>
        <taxon>Terapontidae</taxon>
        <taxon>Scortum</taxon>
    </lineage>
</organism>
<proteinExistence type="predicted"/>
<dbReference type="Proteomes" id="UP000831701">
    <property type="component" value="Chromosome 14"/>
</dbReference>
<accession>A0ACB8W431</accession>
<comment type="caution">
    <text evidence="1">The sequence shown here is derived from an EMBL/GenBank/DDBJ whole genome shotgun (WGS) entry which is preliminary data.</text>
</comment>
<dbReference type="EMBL" id="CM041544">
    <property type="protein sequence ID" value="KAI3362612.1"/>
    <property type="molecule type" value="Genomic_DNA"/>
</dbReference>
<reference evidence="1" key="1">
    <citation type="submission" date="2022-04" db="EMBL/GenBank/DDBJ databases">
        <title>Jade perch genome.</title>
        <authorList>
            <person name="Chao B."/>
        </authorList>
    </citation>
    <scope>NUCLEOTIDE SEQUENCE</scope>
    <source>
        <strain evidence="1">CB-2022</strain>
    </source>
</reference>
<sequence length="82" mass="8902">MESPAGALSSTPPRDSKKAGYSVLLFGPCRHKQQQETYPPNPKAQGSDLSFTWGELQHVAAELGAISKPTPARRRSPWATPE</sequence>
<name>A0ACB8W431_9TELE</name>
<evidence type="ECO:0000313" key="2">
    <source>
        <dbReference type="Proteomes" id="UP000831701"/>
    </source>
</evidence>
<evidence type="ECO:0000313" key="1">
    <source>
        <dbReference type="EMBL" id="KAI3362612.1"/>
    </source>
</evidence>